<dbReference type="Pfam" id="PF11337">
    <property type="entry name" value="DUF3139"/>
    <property type="match status" value="1"/>
</dbReference>
<dbReference type="InterPro" id="IPR021486">
    <property type="entry name" value="DUF3139"/>
</dbReference>
<dbReference type="RefSeq" id="WP_000724672.1">
    <property type="nucleotide sequence ID" value="NZ_CAKJWR010000007.1"/>
</dbReference>
<feature type="region of interest" description="Disordered" evidence="1">
    <location>
        <begin position="97"/>
        <end position="117"/>
    </location>
</feature>
<name>A0A9X1AXH1_BACCE</name>
<reference evidence="2 3" key="1">
    <citation type="submission" date="2018-08" db="EMBL/GenBank/DDBJ databases">
        <title>Bacillus phenotypic plasticity.</title>
        <authorList>
            <person name="Hurtado E."/>
        </authorList>
    </citation>
    <scope>NUCLEOTIDE SEQUENCE [LARGE SCALE GENOMIC DNA]</scope>
    <source>
        <strain evidence="2 3">111b</strain>
    </source>
</reference>
<evidence type="ECO:0000313" key="3">
    <source>
        <dbReference type="Proteomes" id="UP000323321"/>
    </source>
</evidence>
<dbReference type="AlphaFoldDB" id="A0A9X1AXH1"/>
<organism evidence="2 3">
    <name type="scientific">Bacillus cereus</name>
    <dbReference type="NCBI Taxonomy" id="1396"/>
    <lineage>
        <taxon>Bacteria</taxon>
        <taxon>Bacillati</taxon>
        <taxon>Bacillota</taxon>
        <taxon>Bacilli</taxon>
        <taxon>Bacillales</taxon>
        <taxon>Bacillaceae</taxon>
        <taxon>Bacillus</taxon>
        <taxon>Bacillus cereus group</taxon>
    </lineage>
</organism>
<sequence length="117" mass="13646">MKKIVFIIVLVISLIANAKVFLLDKYMYVGEKEKREEAIIATMWHLQDKGYKESDIAYIKPAFYSKMDSYGMNVQFKDEPNESYTYRVLKDAKTNKLTVHQDSNEQGGMGEKHQELK</sequence>
<gene>
    <name evidence="2" type="ORF">DX932_25085</name>
</gene>
<dbReference type="Proteomes" id="UP000323321">
    <property type="component" value="Unassembled WGS sequence"/>
</dbReference>
<proteinExistence type="predicted"/>
<protein>
    <submittedName>
        <fullName evidence="2">DUF3139 domain-containing protein</fullName>
    </submittedName>
</protein>
<feature type="compositionally biased region" description="Polar residues" evidence="1">
    <location>
        <begin position="97"/>
        <end position="106"/>
    </location>
</feature>
<comment type="caution">
    <text evidence="2">The sequence shown here is derived from an EMBL/GenBank/DDBJ whole genome shotgun (WGS) entry which is preliminary data.</text>
</comment>
<evidence type="ECO:0000256" key="1">
    <source>
        <dbReference type="SAM" id="MobiDB-lite"/>
    </source>
</evidence>
<accession>A0A9X1AXH1</accession>
<evidence type="ECO:0000313" key="2">
    <source>
        <dbReference type="EMBL" id="KAA6456366.1"/>
    </source>
</evidence>
<dbReference type="EMBL" id="QSMZ01000029">
    <property type="protein sequence ID" value="KAA6456366.1"/>
    <property type="molecule type" value="Genomic_DNA"/>
</dbReference>